<proteinExistence type="inferred from homology"/>
<comment type="similarity">
    <text evidence="2">Belongs to the virb1 family.</text>
</comment>
<evidence type="ECO:0000256" key="3">
    <source>
        <dbReference type="ARBA" id="ARBA00022729"/>
    </source>
</evidence>
<dbReference type="InterPro" id="IPR000189">
    <property type="entry name" value="Transglyc_AS"/>
</dbReference>
<feature type="chain" id="PRO_5039638261" evidence="5">
    <location>
        <begin position="47"/>
        <end position="737"/>
    </location>
</feature>
<dbReference type="InterPro" id="IPR023346">
    <property type="entry name" value="Lysozyme-like_dom_sf"/>
</dbReference>
<feature type="region of interest" description="Disordered" evidence="4">
    <location>
        <begin position="1"/>
        <end position="23"/>
    </location>
</feature>
<dbReference type="CDD" id="cd13401">
    <property type="entry name" value="Slt70-like"/>
    <property type="match status" value="1"/>
</dbReference>
<evidence type="ECO:0000256" key="1">
    <source>
        <dbReference type="ARBA" id="ARBA00007734"/>
    </source>
</evidence>
<feature type="signal peptide" evidence="5">
    <location>
        <begin position="1"/>
        <end position="46"/>
    </location>
</feature>
<dbReference type="SUPFAM" id="SSF48435">
    <property type="entry name" value="Bacterial muramidases"/>
    <property type="match status" value="1"/>
</dbReference>
<dbReference type="GO" id="GO:0004553">
    <property type="term" value="F:hydrolase activity, hydrolyzing O-glycosyl compounds"/>
    <property type="evidence" value="ECO:0007669"/>
    <property type="project" value="InterPro"/>
</dbReference>
<dbReference type="GO" id="GO:0000270">
    <property type="term" value="P:peptidoglycan metabolic process"/>
    <property type="evidence" value="ECO:0007669"/>
    <property type="project" value="InterPro"/>
</dbReference>
<dbReference type="RefSeq" id="WP_244376727.1">
    <property type="nucleotide sequence ID" value="NZ_CP083239.1"/>
</dbReference>
<feature type="domain" description="Transglycosylase SLT" evidence="6">
    <location>
        <begin position="581"/>
        <end position="682"/>
    </location>
</feature>
<dbReference type="PROSITE" id="PS00922">
    <property type="entry name" value="TRANSGLYCOSYLASE"/>
    <property type="match status" value="1"/>
</dbReference>
<dbReference type="GO" id="GO:0008933">
    <property type="term" value="F:peptidoglycan lytic transglycosylase activity"/>
    <property type="evidence" value="ECO:0007669"/>
    <property type="project" value="InterPro"/>
</dbReference>
<dbReference type="Gene3D" id="1.10.530.10">
    <property type="match status" value="1"/>
</dbReference>
<dbReference type="AlphaFoldDB" id="A0A9E7A659"/>
<dbReference type="InterPro" id="IPR008939">
    <property type="entry name" value="Lytic_TGlycosylase_superhlx_U"/>
</dbReference>
<evidence type="ECO:0000256" key="5">
    <source>
        <dbReference type="SAM" id="SignalP"/>
    </source>
</evidence>
<evidence type="ECO:0000256" key="2">
    <source>
        <dbReference type="ARBA" id="ARBA00009387"/>
    </source>
</evidence>
<dbReference type="PANTHER" id="PTHR37423:SF2">
    <property type="entry name" value="MEMBRANE-BOUND LYTIC MUREIN TRANSGLYCOSYLASE C"/>
    <property type="match status" value="1"/>
</dbReference>
<dbReference type="Proteomes" id="UP000831684">
    <property type="component" value="Chromosome"/>
</dbReference>
<organism evidence="7 8">
    <name type="scientific">Ancylobacter polymorphus</name>
    <dbReference type="NCBI Taxonomy" id="223390"/>
    <lineage>
        <taxon>Bacteria</taxon>
        <taxon>Pseudomonadati</taxon>
        <taxon>Pseudomonadota</taxon>
        <taxon>Alphaproteobacteria</taxon>
        <taxon>Hyphomicrobiales</taxon>
        <taxon>Xanthobacteraceae</taxon>
        <taxon>Ancylobacter</taxon>
    </lineage>
</organism>
<reference evidence="7" key="1">
    <citation type="submission" date="2021-09" db="EMBL/GenBank/DDBJ databases">
        <title>Network and meta-omics reveal the key degrader and cooperation patterns in an efficient 1,4-dioxane-degrading microbial community.</title>
        <authorList>
            <person name="Dai C."/>
        </authorList>
    </citation>
    <scope>NUCLEOTIDE SEQUENCE</scope>
    <source>
        <strain evidence="7">ZM13</strain>
    </source>
</reference>
<dbReference type="GO" id="GO:0042597">
    <property type="term" value="C:periplasmic space"/>
    <property type="evidence" value="ECO:0007669"/>
    <property type="project" value="InterPro"/>
</dbReference>
<evidence type="ECO:0000256" key="4">
    <source>
        <dbReference type="SAM" id="MobiDB-lite"/>
    </source>
</evidence>
<evidence type="ECO:0000313" key="8">
    <source>
        <dbReference type="Proteomes" id="UP000831684"/>
    </source>
</evidence>
<dbReference type="KEGG" id="apol:K9D25_16545"/>
<feature type="region of interest" description="Disordered" evidence="4">
    <location>
        <begin position="46"/>
        <end position="81"/>
    </location>
</feature>
<dbReference type="InterPro" id="IPR008258">
    <property type="entry name" value="Transglycosylase_SLT_dom_1"/>
</dbReference>
<keyword evidence="3 5" id="KW-0732">Signal</keyword>
<name>A0A9E7A659_9HYPH</name>
<sequence length="737" mass="79302">MNECANDHPLSPRSANGTRRRPRGALTLATALLLGSAAFLPTLAQATTPTPAPKPSSAKDQKTAAKKPAPKPAAKPKINVSPKATAASAAGGMAMAAGAASSSLAGATGDLKTATDLIDKGQSAQALAIADQMRDPGAQALVRWLALRVTARDVGYDRAVAILRAHPTLPTPIVLRRRLEYLLYVENKDPQTILNFFAEQAPYSGEGKVALARALFAAGDQKAGAAWLRNAWQEDPLASDTESTVMVEFGGLLTRTDHKYRADKLLYAEDSERGLRAAQRAGDDVTALARARIALSTGKGDVAKLLAAVPASLRSDPAYLYTLAKMQRRNGDHAAAARTLSSAPKDPGLLVDPDEWWVERRLVARGLLDKGDARTAYKVARDAAVPEDEHMRADAHFTAGWLALRYLNDPKAALAHFSKVPENQTHPATVSRGYYWQGRAYEALGSTANARSQYATAAQYGTAYYGQLAAARLGNSKVKVESAPAANAAQRNAFNRDEGVMIFRLLEKLDKSNLSIALGYDLAERLPDAAQLGLLAELAKQQGDARAVTMIGKVALNRGIPLEAEAYPTFGIPEYRPITEDVDRSLVYAIARQESMFNPSARSSAGATGLMQVMPATGATIARRTGTTLDPKRLAVPAVNVQFGAAELRSLLDNYQNNYVLTFAAYNAGRGNVAKWIAAYGDPRDPSVDPIDWVERIPFSETRNYVQRVMENAQVYKSRFGSRAPLQIEADLRGSRL</sequence>
<protein>
    <submittedName>
        <fullName evidence="7">Lytic transglycosylase domain-containing protein</fullName>
    </submittedName>
</protein>
<dbReference type="Gene3D" id="1.25.20.10">
    <property type="entry name" value="Bacterial muramidases"/>
    <property type="match status" value="1"/>
</dbReference>
<comment type="similarity">
    <text evidence="1">Belongs to the transglycosylase Slt family.</text>
</comment>
<dbReference type="GO" id="GO:0016020">
    <property type="term" value="C:membrane"/>
    <property type="evidence" value="ECO:0007669"/>
    <property type="project" value="InterPro"/>
</dbReference>
<evidence type="ECO:0000313" key="7">
    <source>
        <dbReference type="EMBL" id="UOK70323.1"/>
    </source>
</evidence>
<gene>
    <name evidence="7" type="ORF">K9D25_16545</name>
</gene>
<dbReference type="EMBL" id="CP083239">
    <property type="protein sequence ID" value="UOK70323.1"/>
    <property type="molecule type" value="Genomic_DNA"/>
</dbReference>
<dbReference type="Pfam" id="PF01464">
    <property type="entry name" value="SLT"/>
    <property type="match status" value="1"/>
</dbReference>
<dbReference type="PANTHER" id="PTHR37423">
    <property type="entry name" value="SOLUBLE LYTIC MUREIN TRANSGLYCOSYLASE-RELATED"/>
    <property type="match status" value="1"/>
</dbReference>
<dbReference type="SUPFAM" id="SSF53955">
    <property type="entry name" value="Lysozyme-like"/>
    <property type="match status" value="1"/>
</dbReference>
<accession>A0A9E7A659</accession>
<evidence type="ECO:0000259" key="6">
    <source>
        <dbReference type="Pfam" id="PF01464"/>
    </source>
</evidence>